<gene>
    <name evidence="1" type="ORF">GGR21_000472</name>
</gene>
<name>A0A840CNL7_9BACT</name>
<proteinExistence type="predicted"/>
<dbReference type="Proteomes" id="UP000555103">
    <property type="component" value="Unassembled WGS sequence"/>
</dbReference>
<dbReference type="EMBL" id="JACIEP010000002">
    <property type="protein sequence ID" value="MBB4034585.1"/>
    <property type="molecule type" value="Genomic_DNA"/>
</dbReference>
<protein>
    <submittedName>
        <fullName evidence="1">Uncharacterized protein YlbG (UPF0298 family)</fullName>
    </submittedName>
</protein>
<comment type="caution">
    <text evidence="1">The sequence shown here is derived from an EMBL/GenBank/DDBJ whole genome shotgun (WGS) entry which is preliminary data.</text>
</comment>
<sequence length="305" mass="35778">MKRFIILLIVICNLLLFVNCKGNDTPLAGKTQYIVFANNYFWEDADNNAIMITDSLEIDRLEKLLVGNELKELCKCGYDYQIQFFNEKNELLYSRILNTETDTYEKYNEDIKTIMRGLTGRIRDTPTHYVYNLQIDVHMPSDSIIKFLKEGGLYAFMLGFQEEQYPKLKLTYCEHYTDDENLDGSEERFKEIEEKIKFYVQPVETSFIHRTTTNETKYVDFKTNKISRLYYFPAKTNMDSLISQVNTLGVDYLFAESCSPYYYVQLLSNNNNIEEVSGLLKKYPFISRVSKATNGYVFEECSLTD</sequence>
<dbReference type="RefSeq" id="WP_183305556.1">
    <property type="nucleotide sequence ID" value="NZ_JACIEP010000002.1"/>
</dbReference>
<evidence type="ECO:0000313" key="2">
    <source>
        <dbReference type="Proteomes" id="UP000555103"/>
    </source>
</evidence>
<reference evidence="1 2" key="1">
    <citation type="submission" date="2020-08" db="EMBL/GenBank/DDBJ databases">
        <title>Genomic Encyclopedia of Type Strains, Phase IV (KMG-IV): sequencing the most valuable type-strain genomes for metagenomic binning, comparative biology and taxonomic classification.</title>
        <authorList>
            <person name="Goeker M."/>
        </authorList>
    </citation>
    <scope>NUCLEOTIDE SEQUENCE [LARGE SCALE GENOMIC DNA]</scope>
    <source>
        <strain evidence="1 2">DSM 104969</strain>
    </source>
</reference>
<organism evidence="1 2">
    <name type="scientific">Dysgonomonas hofstadii</name>
    <dbReference type="NCBI Taxonomy" id="637886"/>
    <lineage>
        <taxon>Bacteria</taxon>
        <taxon>Pseudomonadati</taxon>
        <taxon>Bacteroidota</taxon>
        <taxon>Bacteroidia</taxon>
        <taxon>Bacteroidales</taxon>
        <taxon>Dysgonomonadaceae</taxon>
        <taxon>Dysgonomonas</taxon>
    </lineage>
</organism>
<keyword evidence="2" id="KW-1185">Reference proteome</keyword>
<dbReference type="AlphaFoldDB" id="A0A840CNL7"/>
<evidence type="ECO:0000313" key="1">
    <source>
        <dbReference type="EMBL" id="MBB4034585.1"/>
    </source>
</evidence>
<accession>A0A840CNL7</accession>